<feature type="domain" description="Heme NO-binding" evidence="2">
    <location>
        <begin position="27"/>
        <end position="70"/>
    </location>
</feature>
<dbReference type="InterPro" id="IPR038158">
    <property type="entry name" value="H-NOX_domain_sf"/>
</dbReference>
<evidence type="ECO:0000313" key="3">
    <source>
        <dbReference type="EMBL" id="GFS27303.1"/>
    </source>
</evidence>
<dbReference type="SUPFAM" id="SSF111126">
    <property type="entry name" value="Ligand-binding domain in the NO signalling and Golgi transport"/>
    <property type="match status" value="1"/>
</dbReference>
<feature type="region of interest" description="Disordered" evidence="1">
    <location>
        <begin position="279"/>
        <end position="309"/>
    </location>
</feature>
<keyword evidence="4" id="KW-1185">Reference proteome</keyword>
<protein>
    <submittedName>
        <fullName evidence="3">Guanylate cyclase soluble subunit beta-2</fullName>
    </submittedName>
</protein>
<dbReference type="InterPro" id="IPR024096">
    <property type="entry name" value="NO_sig/Golgi_transp_ligand-bd"/>
</dbReference>
<evidence type="ECO:0000256" key="1">
    <source>
        <dbReference type="SAM" id="MobiDB-lite"/>
    </source>
</evidence>
<accession>A0AAV4JWX7</accession>
<name>A0AAV4JWX7_9GAST</name>
<dbReference type="GO" id="GO:0020037">
    <property type="term" value="F:heme binding"/>
    <property type="evidence" value="ECO:0007669"/>
    <property type="project" value="InterPro"/>
</dbReference>
<dbReference type="Gene3D" id="3.90.1520.10">
    <property type="entry name" value="H-NOX domain"/>
    <property type="match status" value="1"/>
</dbReference>
<dbReference type="AlphaFoldDB" id="A0AAV4JWX7"/>
<evidence type="ECO:0000313" key="4">
    <source>
        <dbReference type="Proteomes" id="UP000762676"/>
    </source>
</evidence>
<comment type="caution">
    <text evidence="3">The sequence shown here is derived from an EMBL/GenBank/DDBJ whole genome shotgun (WGS) entry which is preliminary data.</text>
</comment>
<sequence length="382" mass="41722">MCLKSHLQSSCAIRNIGVNSLSLSLPRCEQREDGTYTFHYYSSRRNYHPLVKGLINAVAREIFYKRVDIELISTEEEDLGVDRKQEHNTFYLKIYDGDRQTPPLSPPCSSQHCYAVHGNADVTFPAIYSADKTESHTFSSPTASPKSPVLSLAENGADCKSGRETFNLLKKTGEISAFPSKSMPNSKEHRLDAIADKIGCPWISDGKGTEIHETQVSPLINNTSPCSSTHLPRPISQTAFTHTSSPFFAKPTRDCTNSSLHYRSSPICPFGPLPARNVVNKNSVPQNSQQPSTPQETCSPKSQSSFQDTESIQLENGLRIQSSIKTMKPGANSHPLTPSPEAPSFPTLNNPNGAPCTVNTWGNSVLTDGVDGTIGSSEDQPP</sequence>
<organism evidence="3 4">
    <name type="scientific">Elysia marginata</name>
    <dbReference type="NCBI Taxonomy" id="1093978"/>
    <lineage>
        <taxon>Eukaryota</taxon>
        <taxon>Metazoa</taxon>
        <taxon>Spiralia</taxon>
        <taxon>Lophotrochozoa</taxon>
        <taxon>Mollusca</taxon>
        <taxon>Gastropoda</taxon>
        <taxon>Heterobranchia</taxon>
        <taxon>Euthyneura</taxon>
        <taxon>Panpulmonata</taxon>
        <taxon>Sacoglossa</taxon>
        <taxon>Placobranchoidea</taxon>
        <taxon>Plakobranchidae</taxon>
        <taxon>Elysia</taxon>
    </lineage>
</organism>
<dbReference type="InterPro" id="IPR011644">
    <property type="entry name" value="Heme_NO-bd"/>
</dbReference>
<reference evidence="3 4" key="1">
    <citation type="journal article" date="2021" name="Elife">
        <title>Chloroplast acquisition without the gene transfer in kleptoplastic sea slugs, Plakobranchus ocellatus.</title>
        <authorList>
            <person name="Maeda T."/>
            <person name="Takahashi S."/>
            <person name="Yoshida T."/>
            <person name="Shimamura S."/>
            <person name="Takaki Y."/>
            <person name="Nagai Y."/>
            <person name="Toyoda A."/>
            <person name="Suzuki Y."/>
            <person name="Arimoto A."/>
            <person name="Ishii H."/>
            <person name="Satoh N."/>
            <person name="Nishiyama T."/>
            <person name="Hasebe M."/>
            <person name="Maruyama T."/>
            <person name="Minagawa J."/>
            <person name="Obokata J."/>
            <person name="Shigenobu S."/>
        </authorList>
    </citation>
    <scope>NUCLEOTIDE SEQUENCE [LARGE SCALE GENOMIC DNA]</scope>
</reference>
<dbReference type="EMBL" id="BMAT01010481">
    <property type="protein sequence ID" value="GFS27303.1"/>
    <property type="molecule type" value="Genomic_DNA"/>
</dbReference>
<dbReference type="Pfam" id="PF07700">
    <property type="entry name" value="HNOB"/>
    <property type="match status" value="1"/>
</dbReference>
<feature type="region of interest" description="Disordered" evidence="1">
    <location>
        <begin position="327"/>
        <end position="382"/>
    </location>
</feature>
<proteinExistence type="predicted"/>
<evidence type="ECO:0000259" key="2">
    <source>
        <dbReference type="Pfam" id="PF07700"/>
    </source>
</evidence>
<dbReference type="Proteomes" id="UP000762676">
    <property type="component" value="Unassembled WGS sequence"/>
</dbReference>
<feature type="compositionally biased region" description="Polar residues" evidence="1">
    <location>
        <begin position="346"/>
        <end position="366"/>
    </location>
</feature>
<gene>
    <name evidence="3" type="ORF">ElyMa_005255800</name>
</gene>